<evidence type="ECO:0000256" key="1">
    <source>
        <dbReference type="SAM" id="Phobius"/>
    </source>
</evidence>
<keyword evidence="1" id="KW-0812">Transmembrane</keyword>
<sequence length="71" mass="7732">MKWPKPAPGVGHRIVGAALLWVGLYYLFRAPEGFSPTLICGLILVYWGVVEAAHEAINRKLAKLAKEGGDD</sequence>
<name>A0A0F9CS57_9ZZZZ</name>
<dbReference type="AlphaFoldDB" id="A0A0F9CS57"/>
<comment type="caution">
    <text evidence="2">The sequence shown here is derived from an EMBL/GenBank/DDBJ whole genome shotgun (WGS) entry which is preliminary data.</text>
</comment>
<evidence type="ECO:0000313" key="2">
    <source>
        <dbReference type="EMBL" id="KKL52044.1"/>
    </source>
</evidence>
<reference evidence="2" key="1">
    <citation type="journal article" date="2015" name="Nature">
        <title>Complex archaea that bridge the gap between prokaryotes and eukaryotes.</title>
        <authorList>
            <person name="Spang A."/>
            <person name="Saw J.H."/>
            <person name="Jorgensen S.L."/>
            <person name="Zaremba-Niedzwiedzka K."/>
            <person name="Martijn J."/>
            <person name="Lind A.E."/>
            <person name="van Eijk R."/>
            <person name="Schleper C."/>
            <person name="Guy L."/>
            <person name="Ettema T.J."/>
        </authorList>
    </citation>
    <scope>NUCLEOTIDE SEQUENCE</scope>
</reference>
<protein>
    <submittedName>
        <fullName evidence="2">Uncharacterized protein</fullName>
    </submittedName>
</protein>
<feature type="transmembrane region" description="Helical" evidence="1">
    <location>
        <begin position="12"/>
        <end position="28"/>
    </location>
</feature>
<proteinExistence type="predicted"/>
<gene>
    <name evidence="2" type="ORF">LCGC14_2289460</name>
</gene>
<feature type="transmembrane region" description="Helical" evidence="1">
    <location>
        <begin position="34"/>
        <end position="53"/>
    </location>
</feature>
<accession>A0A0F9CS57</accession>
<keyword evidence="1" id="KW-1133">Transmembrane helix</keyword>
<keyword evidence="1" id="KW-0472">Membrane</keyword>
<organism evidence="2">
    <name type="scientific">marine sediment metagenome</name>
    <dbReference type="NCBI Taxonomy" id="412755"/>
    <lineage>
        <taxon>unclassified sequences</taxon>
        <taxon>metagenomes</taxon>
        <taxon>ecological metagenomes</taxon>
    </lineage>
</organism>
<dbReference type="EMBL" id="LAZR01032032">
    <property type="protein sequence ID" value="KKL52044.1"/>
    <property type="molecule type" value="Genomic_DNA"/>
</dbReference>